<keyword evidence="1" id="KW-0812">Transmembrane</keyword>
<reference evidence="2" key="1">
    <citation type="journal article" date="2015" name="Nature">
        <title>Complex archaea that bridge the gap between prokaryotes and eukaryotes.</title>
        <authorList>
            <person name="Spang A."/>
            <person name="Saw J.H."/>
            <person name="Jorgensen S.L."/>
            <person name="Zaremba-Niedzwiedzka K."/>
            <person name="Martijn J."/>
            <person name="Lind A.E."/>
            <person name="van Eijk R."/>
            <person name="Schleper C."/>
            <person name="Guy L."/>
            <person name="Ettema T.J."/>
        </authorList>
    </citation>
    <scope>NUCLEOTIDE SEQUENCE</scope>
</reference>
<organism evidence="2">
    <name type="scientific">marine sediment metagenome</name>
    <dbReference type="NCBI Taxonomy" id="412755"/>
    <lineage>
        <taxon>unclassified sequences</taxon>
        <taxon>metagenomes</taxon>
        <taxon>ecological metagenomes</taxon>
    </lineage>
</organism>
<protein>
    <submittedName>
        <fullName evidence="2">Uncharacterized protein</fullName>
    </submittedName>
</protein>
<keyword evidence="1" id="KW-1133">Transmembrane helix</keyword>
<evidence type="ECO:0000256" key="1">
    <source>
        <dbReference type="SAM" id="Phobius"/>
    </source>
</evidence>
<comment type="caution">
    <text evidence="2">The sequence shown here is derived from an EMBL/GenBank/DDBJ whole genome shotgun (WGS) entry which is preliminary data.</text>
</comment>
<feature type="transmembrane region" description="Helical" evidence="1">
    <location>
        <begin position="48"/>
        <end position="68"/>
    </location>
</feature>
<feature type="transmembrane region" description="Helical" evidence="1">
    <location>
        <begin position="21"/>
        <end position="42"/>
    </location>
</feature>
<sequence length="79" mass="9114">MVKKKKRFVRRVENGICRDDQYIIRGILMGIVFGGAGIAGILSDKLPLQFFGLIILFLLPIIASYQYMDEKEVYWEEAD</sequence>
<accession>A0A0F9RUJ5</accession>
<name>A0A0F9RUJ5_9ZZZZ</name>
<dbReference type="EMBL" id="LAZR01000704">
    <property type="protein sequence ID" value="KKN60135.1"/>
    <property type="molecule type" value="Genomic_DNA"/>
</dbReference>
<gene>
    <name evidence="2" type="ORF">LCGC14_0535130</name>
</gene>
<proteinExistence type="predicted"/>
<evidence type="ECO:0000313" key="2">
    <source>
        <dbReference type="EMBL" id="KKN60135.1"/>
    </source>
</evidence>
<keyword evidence="1" id="KW-0472">Membrane</keyword>
<dbReference type="AlphaFoldDB" id="A0A0F9RUJ5"/>